<dbReference type="EMBL" id="JAADZU010000010">
    <property type="protein sequence ID" value="NDK88899.1"/>
    <property type="molecule type" value="Genomic_DNA"/>
</dbReference>
<reference evidence="2 3" key="1">
    <citation type="submission" date="2020-01" db="EMBL/GenBank/DDBJ databases">
        <title>Investigation of new actinobacteria for the biodesulphurisation of diesel fuel.</title>
        <authorList>
            <person name="Athi Narayanan S.M."/>
        </authorList>
    </citation>
    <scope>NUCLEOTIDE SEQUENCE [LARGE SCALE GENOMIC DNA]</scope>
    <source>
        <strain evidence="2 3">213E</strain>
    </source>
</reference>
<dbReference type="Pfam" id="PF05223">
    <property type="entry name" value="MecA_N"/>
    <property type="match status" value="1"/>
</dbReference>
<dbReference type="GO" id="GO:0046677">
    <property type="term" value="P:response to antibiotic"/>
    <property type="evidence" value="ECO:0007669"/>
    <property type="project" value="InterPro"/>
</dbReference>
<comment type="caution">
    <text evidence="2">The sequence shown here is derived from an EMBL/GenBank/DDBJ whole genome shotgun (WGS) entry which is preliminary data.</text>
</comment>
<feature type="domain" description="NTF2-like N-terminal transpeptidase" evidence="1">
    <location>
        <begin position="36"/>
        <end position="141"/>
    </location>
</feature>
<dbReference type="RefSeq" id="WP_059039897.1">
    <property type="nucleotide sequence ID" value="NZ_JAADZU010000010.1"/>
</dbReference>
<dbReference type="InterPro" id="IPR012338">
    <property type="entry name" value="Beta-lactam/transpept-like"/>
</dbReference>
<accession>A0A7K3LKV3</accession>
<dbReference type="InterPro" id="IPR007887">
    <property type="entry name" value="MecA_N"/>
</dbReference>
<gene>
    <name evidence="2" type="ORF">GYA93_04800</name>
</gene>
<evidence type="ECO:0000313" key="3">
    <source>
        <dbReference type="Proteomes" id="UP000466307"/>
    </source>
</evidence>
<dbReference type="SUPFAM" id="SSF56601">
    <property type="entry name" value="beta-lactamase/transpeptidase-like"/>
    <property type="match status" value="1"/>
</dbReference>
<proteinExistence type="predicted"/>
<keyword evidence="3" id="KW-1185">Reference proteome</keyword>
<dbReference type="AlphaFoldDB" id="A0A7K3LKV3"/>
<evidence type="ECO:0000313" key="2">
    <source>
        <dbReference type="EMBL" id="NDK88899.1"/>
    </source>
</evidence>
<name>A0A7K3LKV3_9ACTN</name>
<protein>
    <submittedName>
        <fullName evidence="2">Peptidase</fullName>
    </submittedName>
</protein>
<evidence type="ECO:0000259" key="1">
    <source>
        <dbReference type="Pfam" id="PF05223"/>
    </source>
</evidence>
<organism evidence="2 3">
    <name type="scientific">Gordonia desulfuricans</name>
    <dbReference type="NCBI Taxonomy" id="89051"/>
    <lineage>
        <taxon>Bacteria</taxon>
        <taxon>Bacillati</taxon>
        <taxon>Actinomycetota</taxon>
        <taxon>Actinomycetes</taxon>
        <taxon>Mycobacteriales</taxon>
        <taxon>Gordoniaceae</taxon>
        <taxon>Gordonia</taxon>
    </lineage>
</organism>
<dbReference type="Proteomes" id="UP000466307">
    <property type="component" value="Unassembled WGS sequence"/>
</dbReference>
<sequence length="546" mass="56554">MGSRVKWAALAAGVVVICAAAFGIKSLVASTPDTGAVAAIDTFAEAWSRQDAATAARYTTAPQQASDALAQTFQAMNAKAVDVTVEKPVEYSDGTASFYLKTTWHFDKDRSFTSTSSGTARHLSAGWRVTWEPSVVYPGMPAGGNLREIRTEATPAPIVRSRSGKTFMYLQPVNEIVLDPAQTRDLPASARSLADSISPIAPLVTAAVINQKLAASQGKPITAVTLRNSDMEVLTTDPGRVPGVTVRKTGMLVMADRRLSSPLEPGLTNYWQAIRDATAGWQVQLVGPGLAPQRLEGEQGPAGPNVQTTIDQGVQLTLGDAAVEVGQPATIVALDANTGGILGMAQNSYAVDRGIGIDAAYPVGTTLDPVFAAVDRIAHDGQQNADAALDRLGLGVQFSIPGASAPSVGQPGAATIDFRPQNATMSMSNMAALGVALARSASGTRSSVAPFVIQGVPTKISGGELGDLDPALTTPVWQAMTTTAKTGDASDLTKAAGLRALVGTNGPEGPGWFVGVQGGKVIVIYTEGPKSGTAALQVAQKYFTIR</sequence>